<dbReference type="EMBL" id="QTJR01000003">
    <property type="protein sequence ID" value="RDY68236.1"/>
    <property type="molecule type" value="Genomic_DNA"/>
</dbReference>
<keyword evidence="1" id="KW-0472">Membrane</keyword>
<feature type="transmembrane region" description="Helical" evidence="1">
    <location>
        <begin position="21"/>
        <end position="40"/>
    </location>
</feature>
<evidence type="ECO:0000313" key="3">
    <source>
        <dbReference type="Proteomes" id="UP000256829"/>
    </source>
</evidence>
<keyword evidence="1" id="KW-1133">Transmembrane helix</keyword>
<comment type="caution">
    <text evidence="2">The sequence shown here is derived from an EMBL/GenBank/DDBJ whole genome shotgun (WGS) entry which is preliminary data.</text>
</comment>
<sequence>MPNSRSSSTPSAPCRLEWRPSRWLTLALLALGLMGALSVLASEMPLMFAIPLALLSTGRGAHLVWREASRRHRTLVIAADGRAMLDGAEVSDLRVHWRGPWAFARFRDSGGRPGRLAWWPDTLPARDRRELRLAIPVIEAAHSRPPMAS</sequence>
<dbReference type="Pfam" id="PF07254">
    <property type="entry name" value="Cpta_toxin"/>
    <property type="match status" value="1"/>
</dbReference>
<keyword evidence="1" id="KW-0812">Transmembrane</keyword>
<dbReference type="InterPro" id="IPR009883">
    <property type="entry name" value="YgfX"/>
</dbReference>
<evidence type="ECO:0000256" key="1">
    <source>
        <dbReference type="SAM" id="Phobius"/>
    </source>
</evidence>
<gene>
    <name evidence="2" type="ORF">DX912_06450</name>
</gene>
<keyword evidence="3" id="KW-1185">Reference proteome</keyword>
<organism evidence="2 3">
    <name type="scientific">Lysobacter soli</name>
    <dbReference type="NCBI Taxonomy" id="453783"/>
    <lineage>
        <taxon>Bacteria</taxon>
        <taxon>Pseudomonadati</taxon>
        <taxon>Pseudomonadota</taxon>
        <taxon>Gammaproteobacteria</taxon>
        <taxon>Lysobacterales</taxon>
        <taxon>Lysobacteraceae</taxon>
        <taxon>Lysobacter</taxon>
    </lineage>
</organism>
<dbReference type="Proteomes" id="UP000256829">
    <property type="component" value="Unassembled WGS sequence"/>
</dbReference>
<evidence type="ECO:0000313" key="2">
    <source>
        <dbReference type="EMBL" id="RDY68236.1"/>
    </source>
</evidence>
<evidence type="ECO:0008006" key="4">
    <source>
        <dbReference type="Google" id="ProtNLM"/>
    </source>
</evidence>
<reference evidence="2 3" key="1">
    <citation type="submission" date="2018-08" db="EMBL/GenBank/DDBJ databases">
        <title>Lysobacter soli KCTC 22011, whole genome shotgun sequence.</title>
        <authorList>
            <person name="Zhang X."/>
            <person name="Feng G."/>
            <person name="Zhu H."/>
        </authorList>
    </citation>
    <scope>NUCLEOTIDE SEQUENCE [LARGE SCALE GENOMIC DNA]</scope>
    <source>
        <strain evidence="2 3">KCTC 22011</strain>
    </source>
</reference>
<protein>
    <recommendedName>
        <fullName evidence="4">Toxin CptA</fullName>
    </recommendedName>
</protein>
<dbReference type="AlphaFoldDB" id="A0A3D8VFT2"/>
<name>A0A3D8VFT2_9GAMM</name>
<accession>A0A3D8VFT2</accession>
<proteinExistence type="predicted"/>